<evidence type="ECO:0000256" key="7">
    <source>
        <dbReference type="SAM" id="MobiDB-lite"/>
    </source>
</evidence>
<feature type="transmembrane region" description="Helical" evidence="8">
    <location>
        <begin position="56"/>
        <end position="81"/>
    </location>
</feature>
<dbReference type="Proteomes" id="UP000699042">
    <property type="component" value="Unassembled WGS sequence"/>
</dbReference>
<evidence type="ECO:0000256" key="3">
    <source>
        <dbReference type="ARBA" id="ARBA00022448"/>
    </source>
</evidence>
<dbReference type="FunFam" id="1.20.1250.20:FF:000134">
    <property type="entry name" value="MFS sugar transporter protein"/>
    <property type="match status" value="1"/>
</dbReference>
<feature type="transmembrane region" description="Helical" evidence="8">
    <location>
        <begin position="343"/>
        <end position="365"/>
    </location>
</feature>
<keyword evidence="3" id="KW-0813">Transport</keyword>
<reference evidence="10" key="1">
    <citation type="submission" date="2021-05" db="EMBL/GenBank/DDBJ databases">
        <title>Comparative genomics of three Colletotrichum scovillei strains and genetic complementation revealed genes involved fungal growth and virulence on chili pepper.</title>
        <authorList>
            <person name="Hsieh D.-K."/>
            <person name="Chuang S.-C."/>
            <person name="Chen C.-Y."/>
            <person name="Chao Y.-T."/>
            <person name="Lu M.-Y.J."/>
            <person name="Lee M.-H."/>
            <person name="Shih M.-C."/>
        </authorList>
    </citation>
    <scope>NUCLEOTIDE SEQUENCE</scope>
    <source>
        <strain evidence="10">Coll-153</strain>
    </source>
</reference>
<dbReference type="InterPro" id="IPR050360">
    <property type="entry name" value="MFS_Sugar_Transporters"/>
</dbReference>
<evidence type="ECO:0000313" key="10">
    <source>
        <dbReference type="EMBL" id="KAG7051065.1"/>
    </source>
</evidence>
<feature type="transmembrane region" description="Helical" evidence="8">
    <location>
        <begin position="116"/>
        <end position="136"/>
    </location>
</feature>
<evidence type="ECO:0000313" key="11">
    <source>
        <dbReference type="Proteomes" id="UP000699042"/>
    </source>
</evidence>
<feature type="region of interest" description="Disordered" evidence="7">
    <location>
        <begin position="495"/>
        <end position="516"/>
    </location>
</feature>
<dbReference type="PANTHER" id="PTHR48022:SF38">
    <property type="entry name" value="MAJOR FACILITATOR SUPERFAMILY (MFS) PROFILE DOMAIN-CONTAINING PROTEIN-RELATED"/>
    <property type="match status" value="1"/>
</dbReference>
<feature type="transmembrane region" description="Helical" evidence="8">
    <location>
        <begin position="377"/>
        <end position="400"/>
    </location>
</feature>
<evidence type="ECO:0000256" key="2">
    <source>
        <dbReference type="ARBA" id="ARBA00010992"/>
    </source>
</evidence>
<dbReference type="PROSITE" id="PS00216">
    <property type="entry name" value="SUGAR_TRANSPORT_1"/>
    <property type="match status" value="1"/>
</dbReference>
<proteinExistence type="inferred from homology"/>
<dbReference type="InterPro" id="IPR005829">
    <property type="entry name" value="Sugar_transporter_CS"/>
</dbReference>
<feature type="transmembrane region" description="Helical" evidence="8">
    <location>
        <begin position="278"/>
        <end position="308"/>
    </location>
</feature>
<feature type="transmembrane region" description="Helical" evidence="8">
    <location>
        <begin position="412"/>
        <end position="434"/>
    </location>
</feature>
<evidence type="ECO:0000256" key="4">
    <source>
        <dbReference type="ARBA" id="ARBA00022692"/>
    </source>
</evidence>
<dbReference type="Pfam" id="PF00083">
    <property type="entry name" value="Sugar_tr"/>
    <property type="match status" value="1"/>
</dbReference>
<name>A0A9P7UIX9_9PEZI</name>
<evidence type="ECO:0000256" key="1">
    <source>
        <dbReference type="ARBA" id="ARBA00004141"/>
    </source>
</evidence>
<dbReference type="AlphaFoldDB" id="A0A9P7UIX9"/>
<comment type="caution">
    <text evidence="10">The sequence shown here is derived from an EMBL/GenBank/DDBJ whole genome shotgun (WGS) entry which is preliminary data.</text>
</comment>
<sequence>MARFIPNVFNFWVVVFVAIGSIACSYGLAIMGAIIGQPSFYVSLNLAPPGTPGYETTSALIGAFNGLGSAGAVLGAIFSAWSADRFSRKHSMQLGSAIMSIGSGLCAGSINTTMFLIARFIAGFGLGMLFSIIPMYQSEISTPETRGFMVSIHGIMIGVGYSLSSWINFGVYFITASGSTSSFPWRFPMAFQAAPVVILLAGSFMLPYSPRWLMRKGRFEEAHIVLKRLHASNDEASIERVAKEFHQIRRQVEQDQESQDGIVWYELLRTAPNRKRTIIAMILMWGAQLTGTLVLANYGVLLFISLGLKGYMPLLLLGIWVTVGFLGNIITALFLDRFGRRKFLLVGISGILVSLICECALQARYLGTDNIAGLNAAVFFIYLFIAFFGCCIDATQFVYLTEIFPNRIRSQGSAFGIVNSALASLVMLMVAPIALEKITWRFFLVLIVPTACYLLVIFLYFPETSKKSLEDINEAFGEKVAVHYTHATRAEEEEYRKAADHEMDSNINSTPKDDGVVHHVERSSGYV</sequence>
<accession>A0A9P7UIX9</accession>
<keyword evidence="4 8" id="KW-0812">Transmembrane</keyword>
<dbReference type="SUPFAM" id="SSF103473">
    <property type="entry name" value="MFS general substrate transporter"/>
    <property type="match status" value="1"/>
</dbReference>
<dbReference type="PROSITE" id="PS51257">
    <property type="entry name" value="PROKAR_LIPOPROTEIN"/>
    <property type="match status" value="1"/>
</dbReference>
<feature type="transmembrane region" description="Helical" evidence="8">
    <location>
        <begin position="148"/>
        <end position="169"/>
    </location>
</feature>
<dbReference type="InterPro" id="IPR020846">
    <property type="entry name" value="MFS_dom"/>
</dbReference>
<dbReference type="PRINTS" id="PR00171">
    <property type="entry name" value="SUGRTRNSPORT"/>
</dbReference>
<keyword evidence="10" id="KW-0762">Sugar transport</keyword>
<comment type="similarity">
    <text evidence="2">Belongs to the major facilitator superfamily. Sugar transporter (TC 2.A.1.1) family.</text>
</comment>
<evidence type="ECO:0000256" key="8">
    <source>
        <dbReference type="SAM" id="Phobius"/>
    </source>
</evidence>
<evidence type="ECO:0000256" key="5">
    <source>
        <dbReference type="ARBA" id="ARBA00022989"/>
    </source>
</evidence>
<dbReference type="PROSITE" id="PS50850">
    <property type="entry name" value="MFS"/>
    <property type="match status" value="1"/>
</dbReference>
<dbReference type="InterPro" id="IPR003663">
    <property type="entry name" value="Sugar/inositol_transpt"/>
</dbReference>
<dbReference type="OrthoDB" id="6612291at2759"/>
<dbReference type="InterPro" id="IPR005828">
    <property type="entry name" value="MFS_sugar_transport-like"/>
</dbReference>
<feature type="transmembrane region" description="Helical" evidence="8">
    <location>
        <begin position="189"/>
        <end position="208"/>
    </location>
</feature>
<feature type="transmembrane region" description="Helical" evidence="8">
    <location>
        <begin position="314"/>
        <end position="336"/>
    </location>
</feature>
<evidence type="ECO:0000256" key="6">
    <source>
        <dbReference type="ARBA" id="ARBA00023136"/>
    </source>
</evidence>
<dbReference type="GO" id="GO:0005351">
    <property type="term" value="F:carbohydrate:proton symporter activity"/>
    <property type="evidence" value="ECO:0007669"/>
    <property type="project" value="TreeGrafter"/>
</dbReference>
<feature type="transmembrane region" description="Helical" evidence="8">
    <location>
        <begin position="93"/>
        <end position="110"/>
    </location>
</feature>
<feature type="transmembrane region" description="Helical" evidence="8">
    <location>
        <begin position="12"/>
        <end position="36"/>
    </location>
</feature>
<feature type="compositionally biased region" description="Basic and acidic residues" evidence="7">
    <location>
        <begin position="495"/>
        <end position="504"/>
    </location>
</feature>
<dbReference type="Gene3D" id="1.20.1250.20">
    <property type="entry name" value="MFS general substrate transporter like domains"/>
    <property type="match status" value="1"/>
</dbReference>
<comment type="subcellular location">
    <subcellularLocation>
        <location evidence="1">Membrane</location>
        <topology evidence="1">Multi-pass membrane protein</topology>
    </subcellularLocation>
</comment>
<organism evidence="10 11">
    <name type="scientific">Colletotrichum scovillei</name>
    <dbReference type="NCBI Taxonomy" id="1209932"/>
    <lineage>
        <taxon>Eukaryota</taxon>
        <taxon>Fungi</taxon>
        <taxon>Dikarya</taxon>
        <taxon>Ascomycota</taxon>
        <taxon>Pezizomycotina</taxon>
        <taxon>Sordariomycetes</taxon>
        <taxon>Hypocreomycetidae</taxon>
        <taxon>Glomerellales</taxon>
        <taxon>Glomerellaceae</taxon>
        <taxon>Colletotrichum</taxon>
        <taxon>Colletotrichum acutatum species complex</taxon>
    </lineage>
</organism>
<gene>
    <name evidence="10" type="ORF">JMJ77_001693</name>
</gene>
<dbReference type="EMBL" id="JAESDN010000004">
    <property type="protein sequence ID" value="KAG7051065.1"/>
    <property type="molecule type" value="Genomic_DNA"/>
</dbReference>
<keyword evidence="5 8" id="KW-1133">Transmembrane helix</keyword>
<keyword evidence="6 8" id="KW-0472">Membrane</keyword>
<dbReference type="PANTHER" id="PTHR48022">
    <property type="entry name" value="PLASTIDIC GLUCOSE TRANSPORTER 4"/>
    <property type="match status" value="1"/>
</dbReference>
<evidence type="ECO:0000259" key="9">
    <source>
        <dbReference type="PROSITE" id="PS50850"/>
    </source>
</evidence>
<keyword evidence="11" id="KW-1185">Reference proteome</keyword>
<feature type="domain" description="Major facilitator superfamily (MFS) profile" evidence="9">
    <location>
        <begin position="13"/>
        <end position="465"/>
    </location>
</feature>
<protein>
    <submittedName>
        <fullName evidence="10">MFS sugar transporter</fullName>
    </submittedName>
</protein>
<feature type="transmembrane region" description="Helical" evidence="8">
    <location>
        <begin position="440"/>
        <end position="461"/>
    </location>
</feature>
<dbReference type="PROSITE" id="PS00217">
    <property type="entry name" value="SUGAR_TRANSPORT_2"/>
    <property type="match status" value="1"/>
</dbReference>
<dbReference type="InterPro" id="IPR036259">
    <property type="entry name" value="MFS_trans_sf"/>
</dbReference>
<dbReference type="GO" id="GO:0016020">
    <property type="term" value="C:membrane"/>
    <property type="evidence" value="ECO:0007669"/>
    <property type="project" value="UniProtKB-SubCell"/>
</dbReference>